<evidence type="ECO:0000259" key="6">
    <source>
        <dbReference type="Pfam" id="PF19289"/>
    </source>
</evidence>
<dbReference type="Pfam" id="PF19289">
    <property type="entry name" value="PmbA_TldD_3rd"/>
    <property type="match status" value="1"/>
</dbReference>
<reference evidence="8 9" key="1">
    <citation type="submission" date="2015-09" db="EMBL/GenBank/DDBJ databases">
        <authorList>
            <consortium name="Pathogen Informatics"/>
        </authorList>
    </citation>
    <scope>NUCLEOTIDE SEQUENCE [LARGE SCALE GENOMIC DNA]</scope>
    <source>
        <strain evidence="8 9">2789STDY5834856</strain>
    </source>
</reference>
<evidence type="ECO:0000313" key="8">
    <source>
        <dbReference type="EMBL" id="CUO54190.1"/>
    </source>
</evidence>
<proteinExistence type="inferred from homology"/>
<dbReference type="InterPro" id="IPR002510">
    <property type="entry name" value="Metalloprtase-TldD/E_N"/>
</dbReference>
<feature type="domain" description="Metalloprotease TldD/E N-terminal" evidence="5">
    <location>
        <begin position="22"/>
        <end position="83"/>
    </location>
</feature>
<dbReference type="PANTHER" id="PTHR30624:SF4">
    <property type="entry name" value="METALLOPROTEASE TLDD"/>
    <property type="match status" value="1"/>
</dbReference>
<keyword evidence="4" id="KW-0482">Metalloprotease</keyword>
<accession>A0A174G039</accession>
<dbReference type="GO" id="GO:0008237">
    <property type="term" value="F:metallopeptidase activity"/>
    <property type="evidence" value="ECO:0007669"/>
    <property type="project" value="UniProtKB-KW"/>
</dbReference>
<feature type="domain" description="Metalloprotease TldD/E C-terminal" evidence="6">
    <location>
        <begin position="227"/>
        <end position="458"/>
    </location>
</feature>
<comment type="similarity">
    <text evidence="1">Belongs to the peptidase U62 family.</text>
</comment>
<evidence type="ECO:0000256" key="2">
    <source>
        <dbReference type="ARBA" id="ARBA00022670"/>
    </source>
</evidence>
<organism evidence="8 9">
    <name type="scientific">Clostridium disporicum</name>
    <dbReference type="NCBI Taxonomy" id="84024"/>
    <lineage>
        <taxon>Bacteria</taxon>
        <taxon>Bacillati</taxon>
        <taxon>Bacillota</taxon>
        <taxon>Clostridia</taxon>
        <taxon>Eubacteriales</taxon>
        <taxon>Clostridiaceae</taxon>
        <taxon>Clostridium</taxon>
    </lineage>
</organism>
<dbReference type="InterPro" id="IPR025502">
    <property type="entry name" value="TldD"/>
</dbReference>
<dbReference type="InterPro" id="IPR036059">
    <property type="entry name" value="TldD/PmbA_sf"/>
</dbReference>
<dbReference type="InterPro" id="IPR051463">
    <property type="entry name" value="Peptidase_U62_metallo"/>
</dbReference>
<dbReference type="EMBL" id="CYZX01000010">
    <property type="protein sequence ID" value="CUO54190.1"/>
    <property type="molecule type" value="Genomic_DNA"/>
</dbReference>
<dbReference type="GO" id="GO:0005829">
    <property type="term" value="C:cytosol"/>
    <property type="evidence" value="ECO:0007669"/>
    <property type="project" value="TreeGrafter"/>
</dbReference>
<keyword evidence="2 8" id="KW-0645">Protease</keyword>
<dbReference type="GO" id="GO:0006508">
    <property type="term" value="P:proteolysis"/>
    <property type="evidence" value="ECO:0007669"/>
    <property type="project" value="UniProtKB-KW"/>
</dbReference>
<dbReference type="RefSeq" id="WP_055265721.1">
    <property type="nucleotide sequence ID" value="NZ_CABIXQ010000010.1"/>
</dbReference>
<dbReference type="PIRSF" id="PIRSF004919">
    <property type="entry name" value="TldD"/>
    <property type="match status" value="1"/>
</dbReference>
<dbReference type="InterPro" id="IPR035068">
    <property type="entry name" value="TldD/PmbA_N"/>
</dbReference>
<dbReference type="PANTHER" id="PTHR30624">
    <property type="entry name" value="UNCHARACTERIZED PROTEIN TLDD AND PMBA"/>
    <property type="match status" value="1"/>
</dbReference>
<protein>
    <submittedName>
        <fullName evidence="8">Regulatory protease</fullName>
    </submittedName>
</protein>
<sequence>MLSREVAQRVLGRCLITGGDFAEIFEEDTINNTIGILNGKVENSVGGRSYGIGIRIFKGLKSVYAYTNNNSLSSLLNVAYKAALALGEAKEEKNIVLDCTTIKNSHPIIHMPSSIDINKKIGVMKIAYNAAKDYSSEISQVGVNYIDKEQNVLIANTEGLYVEDKRVGTRLAINSVASLNGENQTGFEGPGAHMGFELFNHINPEYYGKEASRIAYTMLHAKNCPAGKMTVAIDNGFGGVIFHEACGHSLEATAVAKGNSVFTGKLGEQIASTKVTAIDDGTIPNAWGSLNIDDEGNKTQKNVLIENGILKSYMIDRLNGRRMGMAPTGSGRRQSYKFAPTSRMTNTYIANGEDSPEEIIKSIKDGLYAKKMGGGSVNPVTGEFNFAVSEGYIVKNGEIQEPVRGASLIGKGSEILMNIDMVGNNMTQGQGMCGSSSGSIPTNVGQPMIRVSEITVGGR</sequence>
<evidence type="ECO:0000313" key="9">
    <source>
        <dbReference type="Proteomes" id="UP000095594"/>
    </source>
</evidence>
<evidence type="ECO:0000256" key="4">
    <source>
        <dbReference type="ARBA" id="ARBA00023049"/>
    </source>
</evidence>
<dbReference type="SUPFAM" id="SSF111283">
    <property type="entry name" value="Putative modulator of DNA gyrase, PmbA/TldD"/>
    <property type="match status" value="1"/>
</dbReference>
<evidence type="ECO:0000256" key="1">
    <source>
        <dbReference type="ARBA" id="ARBA00005836"/>
    </source>
</evidence>
<dbReference type="Pfam" id="PF01523">
    <property type="entry name" value="PmbA_TldD_1st"/>
    <property type="match status" value="1"/>
</dbReference>
<evidence type="ECO:0000259" key="5">
    <source>
        <dbReference type="Pfam" id="PF01523"/>
    </source>
</evidence>
<name>A0A174G039_9CLOT</name>
<dbReference type="OrthoDB" id="9803213at2"/>
<evidence type="ECO:0000259" key="7">
    <source>
        <dbReference type="Pfam" id="PF19290"/>
    </source>
</evidence>
<dbReference type="Pfam" id="PF19290">
    <property type="entry name" value="PmbA_TldD_2nd"/>
    <property type="match status" value="1"/>
</dbReference>
<feature type="domain" description="Metalloprotease TldD/E central" evidence="7">
    <location>
        <begin position="112"/>
        <end position="219"/>
    </location>
</feature>
<dbReference type="Proteomes" id="UP000095594">
    <property type="component" value="Unassembled WGS sequence"/>
</dbReference>
<evidence type="ECO:0000256" key="3">
    <source>
        <dbReference type="ARBA" id="ARBA00022801"/>
    </source>
</evidence>
<dbReference type="Gene3D" id="3.30.2290.10">
    <property type="entry name" value="PmbA/TldD superfamily"/>
    <property type="match status" value="1"/>
</dbReference>
<gene>
    <name evidence="8" type="primary">tldD_1</name>
    <name evidence="8" type="ORF">ERS852471_01760</name>
</gene>
<dbReference type="InterPro" id="IPR045570">
    <property type="entry name" value="Metalloprtase-TldD/E_cen_dom"/>
</dbReference>
<dbReference type="AlphaFoldDB" id="A0A174G039"/>
<keyword evidence="3" id="KW-0378">Hydrolase</keyword>
<dbReference type="InterPro" id="IPR045569">
    <property type="entry name" value="Metalloprtase-TldD/E_C"/>
</dbReference>